<evidence type="ECO:0000313" key="3">
    <source>
        <dbReference type="Proteomes" id="UP000252415"/>
    </source>
</evidence>
<keyword evidence="1" id="KW-1133">Transmembrane helix</keyword>
<gene>
    <name evidence="2" type="ORF">DFP97_113143</name>
</gene>
<feature type="transmembrane region" description="Helical" evidence="1">
    <location>
        <begin position="6"/>
        <end position="27"/>
    </location>
</feature>
<evidence type="ECO:0000256" key="1">
    <source>
        <dbReference type="SAM" id="Phobius"/>
    </source>
</evidence>
<name>A0A368VPL9_9BACL</name>
<sequence>MNMELEWYSFVYAFTSAIFFIITAILIPKRMSVSEMYVTCAFSGVIQFISDFLFILKYDWYGYFYHGSDFYGLFIVYGVYPPFTIIYLNFYPYGRKWSKQLSYILFYTFFAIFYEWTAVLSGYFFYNGWKLWYSAMWYPPLLALLAFHYRLVMRYTRKYSLS</sequence>
<dbReference type="Proteomes" id="UP000252415">
    <property type="component" value="Unassembled WGS sequence"/>
</dbReference>
<evidence type="ECO:0000313" key="2">
    <source>
        <dbReference type="EMBL" id="RCW43470.1"/>
    </source>
</evidence>
<dbReference type="InterPro" id="IPR048147">
    <property type="entry name" value="CBO0543-like"/>
</dbReference>
<feature type="transmembrane region" description="Helical" evidence="1">
    <location>
        <begin position="131"/>
        <end position="152"/>
    </location>
</feature>
<organism evidence="2 3">
    <name type="scientific">Paenibacillus prosopidis</name>
    <dbReference type="NCBI Taxonomy" id="630520"/>
    <lineage>
        <taxon>Bacteria</taxon>
        <taxon>Bacillati</taxon>
        <taxon>Bacillota</taxon>
        <taxon>Bacilli</taxon>
        <taxon>Bacillales</taxon>
        <taxon>Paenibacillaceae</taxon>
        <taxon>Paenibacillus</taxon>
    </lineage>
</organism>
<proteinExistence type="predicted"/>
<comment type="caution">
    <text evidence="2">The sequence shown here is derived from an EMBL/GenBank/DDBJ whole genome shotgun (WGS) entry which is preliminary data.</text>
</comment>
<dbReference type="AlphaFoldDB" id="A0A368VPL9"/>
<reference evidence="2 3" key="1">
    <citation type="submission" date="2018-07" db="EMBL/GenBank/DDBJ databases">
        <title>Genomic Encyclopedia of Type Strains, Phase III (KMG-III): the genomes of soil and plant-associated and newly described type strains.</title>
        <authorList>
            <person name="Whitman W."/>
        </authorList>
    </citation>
    <scope>NUCLEOTIDE SEQUENCE [LARGE SCALE GENOMIC DNA]</scope>
    <source>
        <strain evidence="2 3">CECT 7506</strain>
    </source>
</reference>
<keyword evidence="3" id="KW-1185">Reference proteome</keyword>
<keyword evidence="1" id="KW-0812">Transmembrane</keyword>
<dbReference type="EMBL" id="QPJD01000013">
    <property type="protein sequence ID" value="RCW43470.1"/>
    <property type="molecule type" value="Genomic_DNA"/>
</dbReference>
<feature type="transmembrane region" description="Helical" evidence="1">
    <location>
        <begin position="70"/>
        <end position="91"/>
    </location>
</feature>
<keyword evidence="1" id="KW-0472">Membrane</keyword>
<dbReference type="NCBIfam" id="NF041644">
    <property type="entry name" value="CBO0543_fam"/>
    <property type="match status" value="1"/>
</dbReference>
<feature type="transmembrane region" description="Helical" evidence="1">
    <location>
        <begin position="36"/>
        <end position="58"/>
    </location>
</feature>
<accession>A0A368VPL9</accession>
<feature type="transmembrane region" description="Helical" evidence="1">
    <location>
        <begin position="103"/>
        <end position="125"/>
    </location>
</feature>
<protein>
    <submittedName>
        <fullName evidence="2">Uncharacterized protein</fullName>
    </submittedName>
</protein>